<dbReference type="Pfam" id="PF02371">
    <property type="entry name" value="Transposase_20"/>
    <property type="match status" value="1"/>
</dbReference>
<dbReference type="GO" id="GO:0003677">
    <property type="term" value="F:DNA binding"/>
    <property type="evidence" value="ECO:0007669"/>
    <property type="project" value="InterPro"/>
</dbReference>
<evidence type="ECO:0000259" key="1">
    <source>
        <dbReference type="Pfam" id="PF02371"/>
    </source>
</evidence>
<feature type="non-terminal residue" evidence="2">
    <location>
        <position position="1"/>
    </location>
</feature>
<evidence type="ECO:0000313" key="2">
    <source>
        <dbReference type="EMBL" id="KAA6305722.1"/>
    </source>
</evidence>
<accession>A0A5J4P8W7</accession>
<dbReference type="PANTHER" id="PTHR33055">
    <property type="entry name" value="TRANSPOSASE FOR INSERTION SEQUENCE ELEMENT IS1111A"/>
    <property type="match status" value="1"/>
</dbReference>
<reference evidence="2" key="1">
    <citation type="submission" date="2019-03" db="EMBL/GenBank/DDBJ databases">
        <title>Single cell metagenomics reveals metabolic interactions within the superorganism composed of flagellate Streblomastix strix and complex community of Bacteroidetes bacteria on its surface.</title>
        <authorList>
            <person name="Treitli S.C."/>
            <person name="Kolisko M."/>
            <person name="Husnik F."/>
            <person name="Keeling P."/>
            <person name="Hampl V."/>
        </authorList>
    </citation>
    <scope>NUCLEOTIDE SEQUENCE</scope>
    <source>
        <strain evidence="2">STM</strain>
    </source>
</reference>
<sequence length="201" mass="22562">LMLMTYLYASNSKEKSAISSSNSAGDNPLKLRNCNSFCRIFLYSKALFGGARYDFLNDKTLIGIISTDYFFAHPYSSWERGLNEMIVEINAFKDFHDPRKFCCHAGVAPFSFSSGSSIRSSNRVSQRADKSIKSLLHIGALTAATCSKGELHEYYLKKVAGGKNKMSVLNAIRAKLVHRMFAVIRNNKVYEKIINISLHKP</sequence>
<dbReference type="InterPro" id="IPR047650">
    <property type="entry name" value="Transpos_IS110"/>
</dbReference>
<gene>
    <name evidence="2" type="ORF">EZS27_042625</name>
</gene>
<organism evidence="2">
    <name type="scientific">termite gut metagenome</name>
    <dbReference type="NCBI Taxonomy" id="433724"/>
    <lineage>
        <taxon>unclassified sequences</taxon>
        <taxon>metagenomes</taxon>
        <taxon>organismal metagenomes</taxon>
    </lineage>
</organism>
<dbReference type="InterPro" id="IPR003346">
    <property type="entry name" value="Transposase_20"/>
</dbReference>
<feature type="domain" description="Transposase IS116/IS110/IS902 C-terminal" evidence="1">
    <location>
        <begin position="84"/>
        <end position="155"/>
    </location>
</feature>
<dbReference type="AlphaFoldDB" id="A0A5J4P8W7"/>
<dbReference type="PANTHER" id="PTHR33055:SF3">
    <property type="entry name" value="PUTATIVE TRANSPOSASE FOR IS117-RELATED"/>
    <property type="match status" value="1"/>
</dbReference>
<proteinExistence type="predicted"/>
<dbReference type="GO" id="GO:0004803">
    <property type="term" value="F:transposase activity"/>
    <property type="evidence" value="ECO:0007669"/>
    <property type="project" value="InterPro"/>
</dbReference>
<comment type="caution">
    <text evidence="2">The sequence shown here is derived from an EMBL/GenBank/DDBJ whole genome shotgun (WGS) entry which is preliminary data.</text>
</comment>
<name>A0A5J4P8W7_9ZZZZ</name>
<dbReference type="EMBL" id="SNRY01010469">
    <property type="protein sequence ID" value="KAA6305722.1"/>
    <property type="molecule type" value="Genomic_DNA"/>
</dbReference>
<dbReference type="GO" id="GO:0006313">
    <property type="term" value="P:DNA transposition"/>
    <property type="evidence" value="ECO:0007669"/>
    <property type="project" value="InterPro"/>
</dbReference>
<protein>
    <recommendedName>
        <fullName evidence="1">Transposase IS116/IS110/IS902 C-terminal domain-containing protein</fullName>
    </recommendedName>
</protein>